<sequence length="288" mass="32158">MKLGMSSYSLANAIAKGEMSILDVIQWTKDQGGEHIEIVPIGYTLTDNSQLVADIVSKAEEVGVDISNYAIGADFLSGDEKAFQAEMERVKQEVDIANQLGVRRMRHDISFKPPVEASMEQFDNDLPKIIEACQEIADYAKQYDIVTSIENHGFYIQASDRINLIVSRVNRSNFGHTLDTGNFLCADENPIIAVKKCIDHATMVHVKDFYIRPQSWHNPGEGWFSSAGGQYLRGAITGHGDIELESVLKIIKDSGYDGYVSIEFEGMEECKKASDISLKNVRNIWDQL</sequence>
<dbReference type="AlphaFoldDB" id="A0A5Q2TNT2"/>
<feature type="domain" description="Xylose isomerase-like TIM barrel" evidence="1">
    <location>
        <begin position="26"/>
        <end position="268"/>
    </location>
</feature>
<dbReference type="KEGG" id="grc:GI584_22330"/>
<dbReference type="Gene3D" id="3.20.20.150">
    <property type="entry name" value="Divalent-metal-dependent TIM barrel enzymes"/>
    <property type="match status" value="1"/>
</dbReference>
<dbReference type="Proteomes" id="UP000339690">
    <property type="component" value="Chromosome"/>
</dbReference>
<dbReference type="EMBL" id="CP045915">
    <property type="protein sequence ID" value="QGH36624.1"/>
    <property type="molecule type" value="Genomic_DNA"/>
</dbReference>
<dbReference type="PANTHER" id="PTHR12110">
    <property type="entry name" value="HYDROXYPYRUVATE ISOMERASE"/>
    <property type="match status" value="1"/>
</dbReference>
<dbReference type="RefSeq" id="WP_100358689.1">
    <property type="nucleotide sequence ID" value="NZ_CP045915.1"/>
</dbReference>
<dbReference type="Pfam" id="PF01261">
    <property type="entry name" value="AP_endonuc_2"/>
    <property type="match status" value="1"/>
</dbReference>
<evidence type="ECO:0000313" key="3">
    <source>
        <dbReference type="Proteomes" id="UP000339690"/>
    </source>
</evidence>
<dbReference type="PANTHER" id="PTHR12110:SF53">
    <property type="entry name" value="BLR5974 PROTEIN"/>
    <property type="match status" value="1"/>
</dbReference>
<evidence type="ECO:0000313" key="2">
    <source>
        <dbReference type="EMBL" id="QGH36624.1"/>
    </source>
</evidence>
<dbReference type="InterPro" id="IPR013022">
    <property type="entry name" value="Xyl_isomerase-like_TIM-brl"/>
</dbReference>
<proteinExistence type="predicted"/>
<name>A0A5Q2TNT2_9BACI</name>
<accession>A0A5Q2TNT2</accession>
<protein>
    <submittedName>
        <fullName evidence="2">TIM barrel protein</fullName>
    </submittedName>
</protein>
<evidence type="ECO:0000259" key="1">
    <source>
        <dbReference type="Pfam" id="PF01261"/>
    </source>
</evidence>
<organism evidence="2 3">
    <name type="scientific">Gracilibacillus salitolerans</name>
    <dbReference type="NCBI Taxonomy" id="2663022"/>
    <lineage>
        <taxon>Bacteria</taxon>
        <taxon>Bacillati</taxon>
        <taxon>Bacillota</taxon>
        <taxon>Bacilli</taxon>
        <taxon>Bacillales</taxon>
        <taxon>Bacillaceae</taxon>
        <taxon>Gracilibacillus</taxon>
    </lineage>
</organism>
<dbReference type="InterPro" id="IPR050312">
    <property type="entry name" value="IolE/XylAMocC-like"/>
</dbReference>
<dbReference type="SUPFAM" id="SSF51658">
    <property type="entry name" value="Xylose isomerase-like"/>
    <property type="match status" value="1"/>
</dbReference>
<gene>
    <name evidence="2" type="ORF">GI584_22330</name>
</gene>
<dbReference type="InterPro" id="IPR036237">
    <property type="entry name" value="Xyl_isomerase-like_sf"/>
</dbReference>
<keyword evidence="3" id="KW-1185">Reference proteome</keyword>
<reference evidence="2 3" key="1">
    <citation type="submission" date="2019-11" db="EMBL/GenBank/DDBJ databases">
        <title>Gracilibacillus salitolerans sp. nov., a moderate halophile isolated from a saline soil in northwest China.</title>
        <authorList>
            <person name="Gan L."/>
        </authorList>
    </citation>
    <scope>NUCLEOTIDE SEQUENCE [LARGE SCALE GENOMIC DNA]</scope>
    <source>
        <strain evidence="2 3">SCU50</strain>
    </source>
</reference>